<accession>A0A5R8Z175</accession>
<comment type="caution">
    <text evidence="3">The sequence shown here is derived from an EMBL/GenBank/DDBJ whole genome shotgun (WGS) entry which is preliminary data.</text>
</comment>
<protein>
    <submittedName>
        <fullName evidence="3">Uncharacterized protein</fullName>
    </submittedName>
</protein>
<keyword evidence="4" id="KW-1185">Reference proteome</keyword>
<evidence type="ECO:0000313" key="4">
    <source>
        <dbReference type="Proteomes" id="UP000309033"/>
    </source>
</evidence>
<evidence type="ECO:0000256" key="1">
    <source>
        <dbReference type="SAM" id="MobiDB-lite"/>
    </source>
</evidence>
<organism evidence="3 4">
    <name type="scientific">Microbispora triticiradicis</name>
    <dbReference type="NCBI Taxonomy" id="2200763"/>
    <lineage>
        <taxon>Bacteria</taxon>
        <taxon>Bacillati</taxon>
        <taxon>Actinomycetota</taxon>
        <taxon>Actinomycetes</taxon>
        <taxon>Streptosporangiales</taxon>
        <taxon>Streptosporangiaceae</taxon>
        <taxon>Microbispora</taxon>
    </lineage>
</organism>
<evidence type="ECO:0000313" key="3">
    <source>
        <dbReference type="EMBL" id="TLP59528.1"/>
    </source>
</evidence>
<reference evidence="3" key="1">
    <citation type="submission" date="2019-05" db="EMBL/GenBank/DDBJ databases">
        <title>Isolation, diversity and antifungal activity of Actinobacteria from wheat.</title>
        <authorList>
            <person name="Yu B."/>
        </authorList>
    </citation>
    <scope>NUCLEOTIDE SEQUENCE [LARGE SCALE GENOMIC DNA]</scope>
    <source>
        <strain evidence="3">NEAU-HEGS1-5</strain>
    </source>
</reference>
<dbReference type="OrthoDB" id="3854600at2"/>
<dbReference type="EMBL" id="VANP01000005">
    <property type="protein sequence ID" value="TLP59528.1"/>
    <property type="molecule type" value="Genomic_DNA"/>
</dbReference>
<feature type="transmembrane region" description="Helical" evidence="2">
    <location>
        <begin position="37"/>
        <end position="59"/>
    </location>
</feature>
<feature type="region of interest" description="Disordered" evidence="1">
    <location>
        <begin position="1"/>
        <end position="22"/>
    </location>
</feature>
<name>A0A5R8Z175_9ACTN</name>
<dbReference type="Proteomes" id="UP000309033">
    <property type="component" value="Unassembled WGS sequence"/>
</dbReference>
<evidence type="ECO:0000256" key="2">
    <source>
        <dbReference type="SAM" id="Phobius"/>
    </source>
</evidence>
<proteinExistence type="predicted"/>
<sequence>MDLYERRGRRPDEAAALSRAGEAPRAARRGAKAARRIAVALLGALALGAVTAVACASTGPAAAGDIPSAFGAPHPGQVELARLADRIDAALRRDFPRQYAGVALAPSGGGLIVYRRPSPALDAALRARFPKAPIKTRYAPHAARELDALAARVRRDIAYWGRRGVPITSVTTRHDGTAVEVGTTSVARASAQLRRRYGSAPLRFVEARPSLILDGAH</sequence>
<keyword evidence="2" id="KW-0472">Membrane</keyword>
<gene>
    <name evidence="3" type="ORF">FED44_14550</name>
</gene>
<keyword evidence="2" id="KW-1133">Transmembrane helix</keyword>
<dbReference type="AlphaFoldDB" id="A0A5R8Z175"/>
<keyword evidence="2" id="KW-0812">Transmembrane</keyword>
<feature type="compositionally biased region" description="Basic and acidic residues" evidence="1">
    <location>
        <begin position="1"/>
        <end position="13"/>
    </location>
</feature>